<evidence type="ECO:0000256" key="1">
    <source>
        <dbReference type="SAM" id="MobiDB-lite"/>
    </source>
</evidence>
<feature type="region of interest" description="Disordered" evidence="1">
    <location>
        <begin position="152"/>
        <end position="200"/>
    </location>
</feature>
<keyword evidence="3" id="KW-1185">Reference proteome</keyword>
<name>A0ABD3I4K8_9MARC</name>
<protein>
    <recommendedName>
        <fullName evidence="4">Reverse transcriptase zinc-binding domain-containing protein</fullName>
    </recommendedName>
</protein>
<feature type="compositionally biased region" description="Basic and acidic residues" evidence="1">
    <location>
        <begin position="161"/>
        <end position="174"/>
    </location>
</feature>
<accession>A0ABD3I4K8</accession>
<reference evidence="2 3" key="1">
    <citation type="submission" date="2024-09" db="EMBL/GenBank/DDBJ databases">
        <title>Chromosome-scale assembly of Riccia sorocarpa.</title>
        <authorList>
            <person name="Paukszto L."/>
        </authorList>
    </citation>
    <scope>NUCLEOTIDE SEQUENCE [LARGE SCALE GENOMIC DNA]</scope>
    <source>
        <strain evidence="2">LP-2024</strain>
        <tissue evidence="2">Aerial parts of the thallus</tissue>
    </source>
</reference>
<gene>
    <name evidence="2" type="ORF">R1sor_011287</name>
</gene>
<evidence type="ECO:0000313" key="2">
    <source>
        <dbReference type="EMBL" id="KAL3697211.1"/>
    </source>
</evidence>
<dbReference type="EMBL" id="JBJQOH010000002">
    <property type="protein sequence ID" value="KAL3697211.1"/>
    <property type="molecule type" value="Genomic_DNA"/>
</dbReference>
<dbReference type="AlphaFoldDB" id="A0ABD3I4K8"/>
<sequence length="200" mass="22346">MIPLSSCRNKIAPDGDPTCVRCGGEMETATHLFWTCDKARNTWRDFRFLAEGLSCLLPTPRNLLAVVDAAFAQNRPARYLPFVAILKSIWRERNTRTYEGRNLNIPIRVSLELAMDMALAQIKGLSTESIKHQRLQEAIETTALTIQRAGSLAAPGNSISHSDHPHPDHPEHVTDTQTPSSEDEEQGRSLDEDFPEGLDE</sequence>
<evidence type="ECO:0008006" key="4">
    <source>
        <dbReference type="Google" id="ProtNLM"/>
    </source>
</evidence>
<organism evidence="2 3">
    <name type="scientific">Riccia sorocarpa</name>
    <dbReference type="NCBI Taxonomy" id="122646"/>
    <lineage>
        <taxon>Eukaryota</taxon>
        <taxon>Viridiplantae</taxon>
        <taxon>Streptophyta</taxon>
        <taxon>Embryophyta</taxon>
        <taxon>Marchantiophyta</taxon>
        <taxon>Marchantiopsida</taxon>
        <taxon>Marchantiidae</taxon>
        <taxon>Marchantiales</taxon>
        <taxon>Ricciaceae</taxon>
        <taxon>Riccia</taxon>
    </lineage>
</organism>
<evidence type="ECO:0000313" key="3">
    <source>
        <dbReference type="Proteomes" id="UP001633002"/>
    </source>
</evidence>
<dbReference type="Proteomes" id="UP001633002">
    <property type="component" value="Unassembled WGS sequence"/>
</dbReference>
<proteinExistence type="predicted"/>
<comment type="caution">
    <text evidence="2">The sequence shown here is derived from an EMBL/GenBank/DDBJ whole genome shotgun (WGS) entry which is preliminary data.</text>
</comment>